<dbReference type="EMBL" id="JADGJQ010000020">
    <property type="protein sequence ID" value="KAJ3179572.1"/>
    <property type="molecule type" value="Genomic_DNA"/>
</dbReference>
<evidence type="ECO:0000256" key="4">
    <source>
        <dbReference type="ARBA" id="ARBA00023136"/>
    </source>
</evidence>
<organism evidence="6 7">
    <name type="scientific">Geranomyces variabilis</name>
    <dbReference type="NCBI Taxonomy" id="109894"/>
    <lineage>
        <taxon>Eukaryota</taxon>
        <taxon>Fungi</taxon>
        <taxon>Fungi incertae sedis</taxon>
        <taxon>Chytridiomycota</taxon>
        <taxon>Chytridiomycota incertae sedis</taxon>
        <taxon>Chytridiomycetes</taxon>
        <taxon>Spizellomycetales</taxon>
        <taxon>Powellomycetaceae</taxon>
        <taxon>Geranomyces</taxon>
    </lineage>
</organism>
<feature type="domain" description="Receptor ligand binding region" evidence="5">
    <location>
        <begin position="1"/>
        <end position="103"/>
    </location>
</feature>
<dbReference type="InterPro" id="IPR028082">
    <property type="entry name" value="Peripla_BP_I"/>
</dbReference>
<evidence type="ECO:0000313" key="6">
    <source>
        <dbReference type="EMBL" id="KAJ3179572.1"/>
    </source>
</evidence>
<gene>
    <name evidence="6" type="ORF">HDU87_002778</name>
</gene>
<comment type="subcellular location">
    <subcellularLocation>
        <location evidence="1">Membrane</location>
    </subcellularLocation>
</comment>
<dbReference type="Pfam" id="PF01094">
    <property type="entry name" value="ANF_receptor"/>
    <property type="match status" value="1"/>
</dbReference>
<comment type="caution">
    <text evidence="6">The sequence shown here is derived from an EMBL/GenBank/DDBJ whole genome shotgun (WGS) entry which is preliminary data.</text>
</comment>
<keyword evidence="2" id="KW-0812">Transmembrane</keyword>
<evidence type="ECO:0000259" key="5">
    <source>
        <dbReference type="Pfam" id="PF01094"/>
    </source>
</evidence>
<dbReference type="AlphaFoldDB" id="A0AAD5TN39"/>
<evidence type="ECO:0000256" key="2">
    <source>
        <dbReference type="ARBA" id="ARBA00022692"/>
    </source>
</evidence>
<proteinExistence type="predicted"/>
<evidence type="ECO:0000256" key="1">
    <source>
        <dbReference type="ARBA" id="ARBA00004370"/>
    </source>
</evidence>
<keyword evidence="3" id="KW-1133">Transmembrane helix</keyword>
<dbReference type="Proteomes" id="UP001212152">
    <property type="component" value="Unassembled WGS sequence"/>
</dbReference>
<dbReference type="SUPFAM" id="SSF53822">
    <property type="entry name" value="Periplasmic binding protein-like I"/>
    <property type="match status" value="1"/>
</dbReference>
<sequence length="116" mass="12508">MNKMGWRKFAVVYDVAGGATPYTGEQAYIQSTAATLGMNILSEVTFDYTLNTSVNTAVNAIKASGARIIYVSSSEQLPATTLWIAAYAAGLVTKDYVWVAVNGELLASKKFWNPDS</sequence>
<keyword evidence="7" id="KW-1185">Reference proteome</keyword>
<keyword evidence="4" id="KW-0472">Membrane</keyword>
<dbReference type="InterPro" id="IPR001828">
    <property type="entry name" value="ANF_lig-bd_rcpt"/>
</dbReference>
<reference evidence="6" key="1">
    <citation type="submission" date="2020-05" db="EMBL/GenBank/DDBJ databases">
        <title>Phylogenomic resolution of chytrid fungi.</title>
        <authorList>
            <person name="Stajich J.E."/>
            <person name="Amses K."/>
            <person name="Simmons R."/>
            <person name="Seto K."/>
            <person name="Myers J."/>
            <person name="Bonds A."/>
            <person name="Quandt C.A."/>
            <person name="Barry K."/>
            <person name="Liu P."/>
            <person name="Grigoriev I."/>
            <person name="Longcore J.E."/>
            <person name="James T.Y."/>
        </authorList>
    </citation>
    <scope>NUCLEOTIDE SEQUENCE</scope>
    <source>
        <strain evidence="6">JEL0379</strain>
    </source>
</reference>
<evidence type="ECO:0000313" key="7">
    <source>
        <dbReference type="Proteomes" id="UP001212152"/>
    </source>
</evidence>
<name>A0AAD5TN39_9FUNG</name>
<evidence type="ECO:0000256" key="3">
    <source>
        <dbReference type="ARBA" id="ARBA00022989"/>
    </source>
</evidence>
<protein>
    <recommendedName>
        <fullName evidence="5">Receptor ligand binding region domain-containing protein</fullName>
    </recommendedName>
</protein>
<dbReference type="GO" id="GO:0016020">
    <property type="term" value="C:membrane"/>
    <property type="evidence" value="ECO:0007669"/>
    <property type="project" value="UniProtKB-SubCell"/>
</dbReference>
<accession>A0AAD5TN39</accession>
<dbReference type="Gene3D" id="3.40.50.2300">
    <property type="match status" value="1"/>
</dbReference>